<dbReference type="Pfam" id="PF10776">
    <property type="entry name" value="DUF2600"/>
    <property type="match status" value="1"/>
</dbReference>
<dbReference type="AlphaFoldDB" id="A0A2N0ZNC3"/>
<organism evidence="1 2">
    <name type="scientific">Cytobacillus horneckiae</name>
    <dbReference type="NCBI Taxonomy" id="549687"/>
    <lineage>
        <taxon>Bacteria</taxon>
        <taxon>Bacillati</taxon>
        <taxon>Bacillota</taxon>
        <taxon>Bacilli</taxon>
        <taxon>Bacillales</taxon>
        <taxon>Bacillaceae</taxon>
        <taxon>Cytobacillus</taxon>
    </lineage>
</organism>
<proteinExistence type="predicted"/>
<comment type="caution">
    <text evidence="1">The sequence shown here is derived from an EMBL/GenBank/DDBJ whole genome shotgun (WGS) entry which is preliminary data.</text>
</comment>
<accession>A0A2N0ZNC3</accession>
<dbReference type="Proteomes" id="UP000233343">
    <property type="component" value="Unassembled WGS sequence"/>
</dbReference>
<dbReference type="EMBL" id="PISD01000001">
    <property type="protein sequence ID" value="PKG31020.1"/>
    <property type="molecule type" value="Genomic_DNA"/>
</dbReference>
<gene>
    <name evidence="1" type="ORF">CWS20_00310</name>
</gene>
<keyword evidence="2" id="KW-1185">Reference proteome</keyword>
<protein>
    <submittedName>
        <fullName evidence="1">DUF2600 domain-containing protein</fullName>
    </submittedName>
</protein>
<sequence>MSVPTMPISLMTNVYRKVMPAALKELQYWQARAKDIPSLELRKQAMNSLMDKAFHCEGGAIMSLLAKDDYLPVIKFIVAYQTISDYLDNLCDRSTSMDPEDFKALHESMLDALMIDYDVAEQKNYYRFRLEHDDGGYLSDLVMTCRSVLNNVRHYQDIKVYLQELCQFYCDLQIHKHVMAEERVPRLQNWFDQHKKQIPEMEWFEFSACSGSTLGIFCLVAYAMRADYEKAYGENIRAGYFPYIQGLHILLDYLIDQEEDRAAGDLNFCFYYKNEKEMLERICYFVEQADKHTSLLPHKRFHLLINRGLLGIYLSDEKVGKQQSMKKLARKIIKSGGLASLFFYMNGRAYRAVKNRFSFS</sequence>
<dbReference type="InterPro" id="IPR019712">
    <property type="entry name" value="YtpB-like"/>
</dbReference>
<evidence type="ECO:0000313" key="1">
    <source>
        <dbReference type="EMBL" id="PKG31020.1"/>
    </source>
</evidence>
<evidence type="ECO:0000313" key="2">
    <source>
        <dbReference type="Proteomes" id="UP000233343"/>
    </source>
</evidence>
<name>A0A2N0ZNC3_9BACI</name>
<dbReference type="RefSeq" id="WP_066191018.1">
    <property type="nucleotide sequence ID" value="NZ_JARMMB010000002.1"/>
</dbReference>
<reference evidence="1 2" key="1">
    <citation type="journal article" date="2010" name="Int. J. Syst. Evol. Microbiol.">
        <title>Bacillus horneckiae sp. nov., isolated from a spacecraft-assembly clean room.</title>
        <authorList>
            <person name="Vaishampayan P."/>
            <person name="Probst A."/>
            <person name="Krishnamurthi S."/>
            <person name="Ghosh S."/>
            <person name="Osman S."/>
            <person name="McDowall A."/>
            <person name="Ruckmani A."/>
            <person name="Mayilraj S."/>
            <person name="Venkateswaran K."/>
        </authorList>
    </citation>
    <scope>NUCLEOTIDE SEQUENCE [LARGE SCALE GENOMIC DNA]</scope>
    <source>
        <strain evidence="2">1PO1SC</strain>
    </source>
</reference>